<dbReference type="RefSeq" id="XP_014149873.1">
    <property type="nucleotide sequence ID" value="XM_014294398.1"/>
</dbReference>
<feature type="chain" id="PRO_5005538577" description="Peptidase S8/S53 domain-containing protein" evidence="6">
    <location>
        <begin position="24"/>
        <end position="569"/>
    </location>
</feature>
<evidence type="ECO:0000256" key="5">
    <source>
        <dbReference type="PROSITE-ProRule" id="PRU01240"/>
    </source>
</evidence>
<evidence type="ECO:0000259" key="7">
    <source>
        <dbReference type="Pfam" id="PF00082"/>
    </source>
</evidence>
<feature type="signal peptide" evidence="6">
    <location>
        <begin position="1"/>
        <end position="23"/>
    </location>
</feature>
<feature type="active site" description="Charge relay system" evidence="5">
    <location>
        <position position="160"/>
    </location>
</feature>
<evidence type="ECO:0000256" key="3">
    <source>
        <dbReference type="ARBA" id="ARBA00022801"/>
    </source>
</evidence>
<dbReference type="InterPro" id="IPR022398">
    <property type="entry name" value="Peptidase_S8_His-AS"/>
</dbReference>
<dbReference type="AlphaFoldDB" id="A0A0L0FHM5"/>
<dbReference type="EMBL" id="KQ243328">
    <property type="protein sequence ID" value="KNC75971.1"/>
    <property type="molecule type" value="Genomic_DNA"/>
</dbReference>
<protein>
    <recommendedName>
        <fullName evidence="7">Peptidase S8/S53 domain-containing protein</fullName>
    </recommendedName>
</protein>
<dbReference type="PROSITE" id="PS00136">
    <property type="entry name" value="SUBTILASE_ASP"/>
    <property type="match status" value="1"/>
</dbReference>
<proteinExistence type="inferred from homology"/>
<dbReference type="InterPro" id="IPR000209">
    <property type="entry name" value="Peptidase_S8/S53_dom"/>
</dbReference>
<evidence type="ECO:0000313" key="9">
    <source>
        <dbReference type="Proteomes" id="UP000054560"/>
    </source>
</evidence>
<keyword evidence="3 5" id="KW-0378">Hydrolase</keyword>
<keyword evidence="6" id="KW-0732">Signal</keyword>
<dbReference type="PROSITE" id="PS00137">
    <property type="entry name" value="SUBTILASE_HIS"/>
    <property type="match status" value="1"/>
</dbReference>
<dbReference type="Gene3D" id="3.40.50.200">
    <property type="entry name" value="Peptidase S8/S53 domain"/>
    <property type="match status" value="1"/>
</dbReference>
<dbReference type="Proteomes" id="UP000054560">
    <property type="component" value="Unassembled WGS sequence"/>
</dbReference>
<accession>A0A0L0FHM5</accession>
<comment type="similarity">
    <text evidence="1 5">Belongs to the peptidase S8 family.</text>
</comment>
<evidence type="ECO:0000256" key="2">
    <source>
        <dbReference type="ARBA" id="ARBA00022670"/>
    </source>
</evidence>
<dbReference type="FunFam" id="3.40.50.200:FF:000016">
    <property type="entry name" value="Proprotein convertase subtilisin/kexin type 9"/>
    <property type="match status" value="1"/>
</dbReference>
<dbReference type="GO" id="GO:0004252">
    <property type="term" value="F:serine-type endopeptidase activity"/>
    <property type="evidence" value="ECO:0007669"/>
    <property type="project" value="UniProtKB-UniRule"/>
</dbReference>
<dbReference type="PANTHER" id="PTHR43806">
    <property type="entry name" value="PEPTIDASE S8"/>
    <property type="match status" value="1"/>
</dbReference>
<dbReference type="InterPro" id="IPR023827">
    <property type="entry name" value="Peptidase_S8_Asp-AS"/>
</dbReference>
<dbReference type="InterPro" id="IPR036852">
    <property type="entry name" value="Peptidase_S8/S53_dom_sf"/>
</dbReference>
<organism evidence="8 9">
    <name type="scientific">Sphaeroforma arctica JP610</name>
    <dbReference type="NCBI Taxonomy" id="667725"/>
    <lineage>
        <taxon>Eukaryota</taxon>
        <taxon>Ichthyosporea</taxon>
        <taxon>Ichthyophonida</taxon>
        <taxon>Sphaeroforma</taxon>
    </lineage>
</organism>
<dbReference type="OrthoDB" id="206201at2759"/>
<dbReference type="eggNOG" id="KOG1153">
    <property type="taxonomic scope" value="Eukaryota"/>
</dbReference>
<dbReference type="GO" id="GO:0006508">
    <property type="term" value="P:proteolysis"/>
    <property type="evidence" value="ECO:0007669"/>
    <property type="project" value="UniProtKB-KW"/>
</dbReference>
<evidence type="ECO:0000256" key="4">
    <source>
        <dbReference type="ARBA" id="ARBA00022825"/>
    </source>
</evidence>
<dbReference type="CDD" id="cd04077">
    <property type="entry name" value="Peptidases_S8_PCSK9_ProteinaseK_like"/>
    <property type="match status" value="1"/>
</dbReference>
<name>A0A0L0FHM5_9EUKA</name>
<reference evidence="8 9" key="1">
    <citation type="submission" date="2011-02" db="EMBL/GenBank/DDBJ databases">
        <title>The Genome Sequence of Sphaeroforma arctica JP610.</title>
        <authorList>
            <consortium name="The Broad Institute Genome Sequencing Platform"/>
            <person name="Russ C."/>
            <person name="Cuomo C."/>
            <person name="Young S.K."/>
            <person name="Zeng Q."/>
            <person name="Gargeya S."/>
            <person name="Alvarado L."/>
            <person name="Berlin A."/>
            <person name="Chapman S.B."/>
            <person name="Chen Z."/>
            <person name="Freedman E."/>
            <person name="Gellesch M."/>
            <person name="Goldberg J."/>
            <person name="Griggs A."/>
            <person name="Gujja S."/>
            <person name="Heilman E."/>
            <person name="Heiman D."/>
            <person name="Howarth C."/>
            <person name="Mehta T."/>
            <person name="Neiman D."/>
            <person name="Pearson M."/>
            <person name="Roberts A."/>
            <person name="Saif S."/>
            <person name="Shea T."/>
            <person name="Shenoy N."/>
            <person name="Sisk P."/>
            <person name="Stolte C."/>
            <person name="Sykes S."/>
            <person name="White J."/>
            <person name="Yandava C."/>
            <person name="Burger G."/>
            <person name="Gray M.W."/>
            <person name="Holland P.W.H."/>
            <person name="King N."/>
            <person name="Lang F.B.F."/>
            <person name="Roger A.J."/>
            <person name="Ruiz-Trillo I."/>
            <person name="Haas B."/>
            <person name="Nusbaum C."/>
            <person name="Birren B."/>
        </authorList>
    </citation>
    <scope>NUCLEOTIDE SEQUENCE [LARGE SCALE GENOMIC DNA]</scope>
    <source>
        <strain evidence="8 9">JP610</strain>
    </source>
</reference>
<dbReference type="GO" id="GO:0005615">
    <property type="term" value="C:extracellular space"/>
    <property type="evidence" value="ECO:0007669"/>
    <property type="project" value="TreeGrafter"/>
</dbReference>
<feature type="active site" description="Charge relay system" evidence="5">
    <location>
        <position position="191"/>
    </location>
</feature>
<evidence type="ECO:0000256" key="1">
    <source>
        <dbReference type="ARBA" id="ARBA00011073"/>
    </source>
</evidence>
<dbReference type="InterPro" id="IPR050131">
    <property type="entry name" value="Peptidase_S8_subtilisin-like"/>
</dbReference>
<keyword evidence="4 5" id="KW-0720">Serine protease</keyword>
<feature type="active site" description="Charge relay system" evidence="5">
    <location>
        <position position="351"/>
    </location>
</feature>
<dbReference type="PROSITE" id="PS51892">
    <property type="entry name" value="SUBTILASE"/>
    <property type="match status" value="1"/>
</dbReference>
<dbReference type="InterPro" id="IPR015500">
    <property type="entry name" value="Peptidase_S8_subtilisin-rel"/>
</dbReference>
<keyword evidence="2 5" id="KW-0645">Protease</keyword>
<dbReference type="STRING" id="667725.A0A0L0FHM5"/>
<evidence type="ECO:0000313" key="8">
    <source>
        <dbReference type="EMBL" id="KNC75971.1"/>
    </source>
</evidence>
<dbReference type="PANTHER" id="PTHR43806:SF11">
    <property type="entry name" value="CEREVISIN-RELATED"/>
    <property type="match status" value="1"/>
</dbReference>
<evidence type="ECO:0000256" key="6">
    <source>
        <dbReference type="SAM" id="SignalP"/>
    </source>
</evidence>
<sequence>MMYSTIVTTAIVAALSLVSDVSAKKGKSIIEGGTDMGLGVIVRLDRGKEPESFKSRMKIVHGDKFDEKLEGEVSGGFESVLAINTDPDVLDNILEDEDVNVVEYVQLYQIARPHETRRNVNGISSWHMDRINQRSSVLDSDEQLEAGKKIGKDVNVYIVDTGVDIKHKSLKGANHFYNDFPDEGPEDFLGHGTHVAGLVAAQDYGPATNAQIQSVKVLDKSGFGTTLTIISGLNRVLNEVLKYKVSKKGAKKKNIVVMSLSGPPSNVIDALIVELYLANVLVVVAAGNDAGDSCSVTPGRNPAALTVAATDASDLLAPFTNVGPCVDILAPGSDIVSLASGGGTQVYSGTSMAASIVAGVAASLWSQEKNLSARQVRRIMLMGTTFLEGVTHPTTQNRFVFADAEVEKTKLEDFTEDKILFVDLETAAGFDGTGVPDTNWDEWLARRRRYRSNVPDTTMTAAEIESFDATRCRYRAFYVEDTDSVLVYSGVAVAEIKENGEANLNGMFDHLNLVDGAVDSISIVMFLHVVGVDTTLTAFNPLYDDGTVVGPVAFQDKASFEAARRRYRG</sequence>
<feature type="domain" description="Peptidase S8/S53" evidence="7">
    <location>
        <begin position="151"/>
        <end position="384"/>
    </location>
</feature>
<dbReference type="InterPro" id="IPR034193">
    <property type="entry name" value="PCSK9_ProteinaseK-like"/>
</dbReference>
<dbReference type="PRINTS" id="PR00723">
    <property type="entry name" value="SUBTILISIN"/>
</dbReference>
<dbReference type="SUPFAM" id="SSF52743">
    <property type="entry name" value="Subtilisin-like"/>
    <property type="match status" value="1"/>
</dbReference>
<keyword evidence="9" id="KW-1185">Reference proteome</keyword>
<gene>
    <name evidence="8" type="ORF">SARC_11516</name>
</gene>
<dbReference type="Pfam" id="PF00082">
    <property type="entry name" value="Peptidase_S8"/>
    <property type="match status" value="1"/>
</dbReference>
<dbReference type="GeneID" id="25912020"/>